<accession>A0ABY5ZAR2</accession>
<protein>
    <submittedName>
        <fullName evidence="1">Uncharacterized protein</fullName>
    </submittedName>
</protein>
<gene>
    <name evidence="1" type="ORF">Drose_12445</name>
</gene>
<name>A0ABY5ZAR2_9ACTN</name>
<evidence type="ECO:0000313" key="1">
    <source>
        <dbReference type="EMBL" id="UWZ38957.1"/>
    </source>
</evidence>
<sequence>MIPLPDAGESTTPLPPVEAVAAVEAALRGGLDPTGGTARLRVVVFAWGWPTVESCQRSRFNGQNISPSTLTDEVAPCLSV</sequence>
<organism evidence="1 2">
    <name type="scientific">Dactylosporangium roseum</name>
    <dbReference type="NCBI Taxonomy" id="47989"/>
    <lineage>
        <taxon>Bacteria</taxon>
        <taxon>Bacillati</taxon>
        <taxon>Actinomycetota</taxon>
        <taxon>Actinomycetes</taxon>
        <taxon>Micromonosporales</taxon>
        <taxon>Micromonosporaceae</taxon>
        <taxon>Dactylosporangium</taxon>
    </lineage>
</organism>
<reference evidence="1" key="1">
    <citation type="submission" date="2021-04" db="EMBL/GenBank/DDBJ databases">
        <title>Biosynthetic gene clusters of Dactylosporangioum roseum.</title>
        <authorList>
            <person name="Hartkoorn R.C."/>
            <person name="Beaudoing E."/>
            <person name="Hot D."/>
            <person name="Moureu S."/>
        </authorList>
    </citation>
    <scope>NUCLEOTIDE SEQUENCE</scope>
    <source>
        <strain evidence="1">NRRL B-16295</strain>
    </source>
</reference>
<keyword evidence="2" id="KW-1185">Reference proteome</keyword>
<dbReference type="Proteomes" id="UP001058271">
    <property type="component" value="Chromosome"/>
</dbReference>
<evidence type="ECO:0000313" key="2">
    <source>
        <dbReference type="Proteomes" id="UP001058271"/>
    </source>
</evidence>
<dbReference type="RefSeq" id="WP_260728350.1">
    <property type="nucleotide sequence ID" value="NZ_BAAABS010000041.1"/>
</dbReference>
<dbReference type="EMBL" id="CP073721">
    <property type="protein sequence ID" value="UWZ38957.1"/>
    <property type="molecule type" value="Genomic_DNA"/>
</dbReference>
<proteinExistence type="predicted"/>